<name>A0A9N7RPT5_STRHE</name>
<evidence type="ECO:0000256" key="1">
    <source>
        <dbReference type="SAM" id="Phobius"/>
    </source>
</evidence>
<dbReference type="PANTHER" id="PTHR33868">
    <property type="entry name" value="EXPRESSED PROTEIN"/>
    <property type="match status" value="1"/>
</dbReference>
<keyword evidence="1" id="KW-0472">Membrane</keyword>
<feature type="transmembrane region" description="Helical" evidence="1">
    <location>
        <begin position="351"/>
        <end position="371"/>
    </location>
</feature>
<proteinExistence type="predicted"/>
<organism evidence="2 3">
    <name type="scientific">Striga hermonthica</name>
    <name type="common">Purple witchweed</name>
    <name type="synonym">Buchnera hermonthica</name>
    <dbReference type="NCBI Taxonomy" id="68872"/>
    <lineage>
        <taxon>Eukaryota</taxon>
        <taxon>Viridiplantae</taxon>
        <taxon>Streptophyta</taxon>
        <taxon>Embryophyta</taxon>
        <taxon>Tracheophyta</taxon>
        <taxon>Spermatophyta</taxon>
        <taxon>Magnoliopsida</taxon>
        <taxon>eudicotyledons</taxon>
        <taxon>Gunneridae</taxon>
        <taxon>Pentapetalae</taxon>
        <taxon>asterids</taxon>
        <taxon>lamiids</taxon>
        <taxon>Lamiales</taxon>
        <taxon>Orobanchaceae</taxon>
        <taxon>Buchnereae</taxon>
        <taxon>Striga</taxon>
    </lineage>
</organism>
<comment type="caution">
    <text evidence="2">The sequence shown here is derived from an EMBL/GenBank/DDBJ whole genome shotgun (WGS) entry which is preliminary data.</text>
</comment>
<keyword evidence="3" id="KW-1185">Reference proteome</keyword>
<dbReference type="PANTHER" id="PTHR33868:SF2">
    <property type="entry name" value="EXPRESSED PROTEIN"/>
    <property type="match status" value="1"/>
</dbReference>
<evidence type="ECO:0000313" key="3">
    <source>
        <dbReference type="Proteomes" id="UP001153555"/>
    </source>
</evidence>
<gene>
    <name evidence="2" type="ORF">SHERM_05494</name>
</gene>
<evidence type="ECO:0008006" key="4">
    <source>
        <dbReference type="Google" id="ProtNLM"/>
    </source>
</evidence>
<dbReference type="EMBL" id="CACSLK010031421">
    <property type="protein sequence ID" value="CAA0838921.1"/>
    <property type="molecule type" value="Genomic_DNA"/>
</dbReference>
<reference evidence="2" key="1">
    <citation type="submission" date="2019-12" db="EMBL/GenBank/DDBJ databases">
        <authorList>
            <person name="Scholes J."/>
        </authorList>
    </citation>
    <scope>NUCLEOTIDE SEQUENCE</scope>
</reference>
<protein>
    <recommendedName>
        <fullName evidence="4">Transmembrane protein</fullName>
    </recommendedName>
</protein>
<accession>A0A9N7RPT5</accession>
<dbReference type="AlphaFoldDB" id="A0A9N7RPT5"/>
<evidence type="ECO:0000313" key="2">
    <source>
        <dbReference type="EMBL" id="CAA0838921.1"/>
    </source>
</evidence>
<keyword evidence="1" id="KW-0812">Transmembrane</keyword>
<sequence length="376" mass="42579">MALAEARAAWQRTANRCLVQEDAKRAPKFACCPSVNPSFKHSENEPVNADNGRDIPTTFSVPFNRNPSCSNSSPSSRWWLQTQPSYGYRQVESKFAPSVESQNLELLRECSVEVDEPSVCSCDFSESAEVFCFESEKSVPWWRSVDTEELALLVAQRSTEVLENCDLPRPQNARVKENVGMDMPYFVHSENYTRDPTQGCEVGLCSCEKLTESDKVQLVLGTNRISRCSPTLKKTPEHDTTQLLEALRHSQTRAREAEDGMKRACAEKEHVVRLVLRQASQIFAYKQWISLMQLENNFFQFKNSKSRARPTISRVRLPNWATVGNKKMRKRSWGQCWSRKRAKRARPVFDVGKYAIVFALGLGLVGVGLLLGSTIG</sequence>
<dbReference type="Proteomes" id="UP001153555">
    <property type="component" value="Unassembled WGS sequence"/>
</dbReference>
<keyword evidence="1" id="KW-1133">Transmembrane helix</keyword>
<dbReference type="OrthoDB" id="1920951at2759"/>